<comment type="caution">
    <text evidence="1">The sequence shown here is derived from an EMBL/GenBank/DDBJ whole genome shotgun (WGS) entry which is preliminary data.</text>
</comment>
<protein>
    <submittedName>
        <fullName evidence="1">Uncharacterized protein</fullName>
    </submittedName>
</protein>
<sequence length="94" mass="11045">MIELCVEQRCGISNNALVTTFNNTRIRLFIEDYKNTSQSQSRYIKTTKFFSFILGTKIIPSKHLKTPKLIKLTYVIYLFIEDYFTITPQQSLLL</sequence>
<proteinExistence type="predicted"/>
<accession>A0A7J7KN61</accession>
<gene>
    <name evidence="1" type="ORF">EB796_002092</name>
</gene>
<dbReference type="EMBL" id="VXIV02000232">
    <property type="protein sequence ID" value="KAF6039596.1"/>
    <property type="molecule type" value="Genomic_DNA"/>
</dbReference>
<dbReference type="Proteomes" id="UP000593567">
    <property type="component" value="Unassembled WGS sequence"/>
</dbReference>
<name>A0A7J7KN61_BUGNE</name>
<dbReference type="AlphaFoldDB" id="A0A7J7KN61"/>
<organism evidence="1 2">
    <name type="scientific">Bugula neritina</name>
    <name type="common">Brown bryozoan</name>
    <name type="synonym">Sertularia neritina</name>
    <dbReference type="NCBI Taxonomy" id="10212"/>
    <lineage>
        <taxon>Eukaryota</taxon>
        <taxon>Metazoa</taxon>
        <taxon>Spiralia</taxon>
        <taxon>Lophotrochozoa</taxon>
        <taxon>Bryozoa</taxon>
        <taxon>Gymnolaemata</taxon>
        <taxon>Cheilostomatida</taxon>
        <taxon>Flustrina</taxon>
        <taxon>Buguloidea</taxon>
        <taxon>Bugulidae</taxon>
        <taxon>Bugula</taxon>
    </lineage>
</organism>
<keyword evidence="2" id="KW-1185">Reference proteome</keyword>
<evidence type="ECO:0000313" key="1">
    <source>
        <dbReference type="EMBL" id="KAF6039596.1"/>
    </source>
</evidence>
<reference evidence="1" key="1">
    <citation type="submission" date="2020-06" db="EMBL/GenBank/DDBJ databases">
        <title>Draft genome of Bugula neritina, a colonial animal packing powerful symbionts and potential medicines.</title>
        <authorList>
            <person name="Rayko M."/>
        </authorList>
    </citation>
    <scope>NUCLEOTIDE SEQUENCE [LARGE SCALE GENOMIC DNA]</scope>
    <source>
        <strain evidence="1">Kwan_BN1</strain>
    </source>
</reference>
<evidence type="ECO:0000313" key="2">
    <source>
        <dbReference type="Proteomes" id="UP000593567"/>
    </source>
</evidence>